<accession>C7N9D6</accession>
<sequence>MKKLYFIGNIIFFCLVVHFIGQSVSVYMGKKKMKISLMETERNIKELKERKNKLLEEKKNTNDKEKTEKYARNDLNLKREGESTYKIVE</sequence>
<evidence type="ECO:0000313" key="3">
    <source>
        <dbReference type="EMBL" id="ACV38767.1"/>
    </source>
</evidence>
<reference evidence="3 4" key="1">
    <citation type="journal article" date="2009" name="Stand. Genomic Sci.">
        <title>Complete genome sequence of Leptotrichia buccalis type strain (C-1013-b).</title>
        <authorList>
            <person name="Ivanova N."/>
            <person name="Gronow S."/>
            <person name="Lapidus A."/>
            <person name="Copeland A."/>
            <person name="Glavina Del Rio T."/>
            <person name="Nolan M."/>
            <person name="Lucas S."/>
            <person name="Chen F."/>
            <person name="Tice H."/>
            <person name="Cheng J.F."/>
            <person name="Saunders E."/>
            <person name="Bruce D."/>
            <person name="Goodwin L."/>
            <person name="Brettin T."/>
            <person name="Detter J.C."/>
            <person name="Han C."/>
            <person name="Pitluck S."/>
            <person name="Mikhailova N."/>
            <person name="Pati A."/>
            <person name="Mavrommatis K."/>
            <person name="Chen A."/>
            <person name="Palaniappan K."/>
            <person name="Land M."/>
            <person name="Hauser L."/>
            <person name="Chang Y.J."/>
            <person name="Jeffries C.D."/>
            <person name="Chain P."/>
            <person name="Rohde C."/>
            <person name="Goker M."/>
            <person name="Bristow J."/>
            <person name="Eisen J.A."/>
            <person name="Markowitz V."/>
            <person name="Hugenholtz P."/>
            <person name="Kyrpides N.C."/>
            <person name="Klenk H.P."/>
        </authorList>
    </citation>
    <scope>NUCLEOTIDE SEQUENCE [LARGE SCALE GENOMIC DNA]</scope>
    <source>
        <strain evidence="4">ATCC 14201 / DSM 1135 / JCM 12969 / NCTC 10249 / C-1013-b</strain>
    </source>
</reference>
<gene>
    <name evidence="3" type="ordered locus">Lebu_0859</name>
</gene>
<dbReference type="Pfam" id="PF04977">
    <property type="entry name" value="DivIC"/>
    <property type="match status" value="1"/>
</dbReference>
<dbReference type="KEGG" id="lba:Lebu_0859"/>
<keyword evidence="4" id="KW-1185">Reference proteome</keyword>
<evidence type="ECO:0000256" key="1">
    <source>
        <dbReference type="SAM" id="Coils"/>
    </source>
</evidence>
<keyword evidence="1" id="KW-0175">Coiled coil</keyword>
<protein>
    <submittedName>
        <fullName evidence="3">Septum formation initiator</fullName>
    </submittedName>
</protein>
<dbReference type="EMBL" id="CP001685">
    <property type="protein sequence ID" value="ACV38767.1"/>
    <property type="molecule type" value="Genomic_DNA"/>
</dbReference>
<dbReference type="OrthoDB" id="80862at2"/>
<evidence type="ECO:0000256" key="2">
    <source>
        <dbReference type="SAM" id="Phobius"/>
    </source>
</evidence>
<dbReference type="eggNOG" id="COG2919">
    <property type="taxonomic scope" value="Bacteria"/>
</dbReference>
<dbReference type="Proteomes" id="UP000001910">
    <property type="component" value="Chromosome"/>
</dbReference>
<dbReference type="STRING" id="523794.Lebu_0859"/>
<feature type="coiled-coil region" evidence="1">
    <location>
        <begin position="30"/>
        <end position="68"/>
    </location>
</feature>
<feature type="transmembrane region" description="Helical" evidence="2">
    <location>
        <begin position="6"/>
        <end position="28"/>
    </location>
</feature>
<keyword evidence="2" id="KW-0472">Membrane</keyword>
<name>C7N9D6_LEPBD</name>
<dbReference type="HOGENOM" id="CLU_134863_4_4_0"/>
<keyword evidence="2" id="KW-1133">Transmembrane helix</keyword>
<organism evidence="3 4">
    <name type="scientific">Leptotrichia buccalis (strain ATCC 14201 / DSM 1135 / JCM 12969 / NCTC 10249 / C-1013-b)</name>
    <dbReference type="NCBI Taxonomy" id="523794"/>
    <lineage>
        <taxon>Bacteria</taxon>
        <taxon>Fusobacteriati</taxon>
        <taxon>Fusobacteriota</taxon>
        <taxon>Fusobacteriia</taxon>
        <taxon>Fusobacteriales</taxon>
        <taxon>Leptotrichiaceae</taxon>
        <taxon>Leptotrichia</taxon>
    </lineage>
</organism>
<proteinExistence type="predicted"/>
<dbReference type="AlphaFoldDB" id="C7N9D6"/>
<keyword evidence="2" id="KW-0812">Transmembrane</keyword>
<dbReference type="RefSeq" id="WP_015769115.1">
    <property type="nucleotide sequence ID" value="NC_013192.1"/>
</dbReference>
<evidence type="ECO:0000313" key="4">
    <source>
        <dbReference type="Proteomes" id="UP000001910"/>
    </source>
</evidence>
<dbReference type="InterPro" id="IPR007060">
    <property type="entry name" value="FtsL/DivIC"/>
</dbReference>